<accession>A0A4C1XD26</accession>
<dbReference type="OrthoDB" id="6616165at2759"/>
<protein>
    <recommendedName>
        <fullName evidence="1">MADF domain-containing protein</fullName>
    </recommendedName>
</protein>
<dbReference type="EMBL" id="BGZK01000778">
    <property type="protein sequence ID" value="GBP60065.1"/>
    <property type="molecule type" value="Genomic_DNA"/>
</dbReference>
<evidence type="ECO:0000313" key="2">
    <source>
        <dbReference type="EMBL" id="GBP60065.1"/>
    </source>
</evidence>
<sequence>MQTRASDQAPVKPAPPIILVPVKRAFSYLVQTRVARASAERFKIFEPPFCRTFDRTLLCRMHAYDEMETDHFDTDLFIDEIQKRPAIWNMESPDYKNKIIKKRNWEEMVEFFCEPGDSLERKKNWYWVHPVFSLSLSSSFIATVKEPHTCNHFSDHFRTALVLLTRVERRAERGVCTLPTRA</sequence>
<keyword evidence="3" id="KW-1185">Reference proteome</keyword>
<proteinExistence type="predicted"/>
<feature type="domain" description="MADF" evidence="1">
    <location>
        <begin position="76"/>
        <end position="168"/>
    </location>
</feature>
<comment type="caution">
    <text evidence="2">The sequence shown here is derived from an EMBL/GenBank/DDBJ whole genome shotgun (WGS) entry which is preliminary data.</text>
</comment>
<dbReference type="InterPro" id="IPR006578">
    <property type="entry name" value="MADF-dom"/>
</dbReference>
<dbReference type="AlphaFoldDB" id="A0A4C1XD26"/>
<organism evidence="2 3">
    <name type="scientific">Eumeta variegata</name>
    <name type="common">Bagworm moth</name>
    <name type="synonym">Eumeta japonica</name>
    <dbReference type="NCBI Taxonomy" id="151549"/>
    <lineage>
        <taxon>Eukaryota</taxon>
        <taxon>Metazoa</taxon>
        <taxon>Ecdysozoa</taxon>
        <taxon>Arthropoda</taxon>
        <taxon>Hexapoda</taxon>
        <taxon>Insecta</taxon>
        <taxon>Pterygota</taxon>
        <taxon>Neoptera</taxon>
        <taxon>Endopterygota</taxon>
        <taxon>Lepidoptera</taxon>
        <taxon>Glossata</taxon>
        <taxon>Ditrysia</taxon>
        <taxon>Tineoidea</taxon>
        <taxon>Psychidae</taxon>
        <taxon>Oiketicinae</taxon>
        <taxon>Eumeta</taxon>
    </lineage>
</organism>
<gene>
    <name evidence="2" type="ORF">EVAR_7058_1</name>
</gene>
<reference evidence="2 3" key="1">
    <citation type="journal article" date="2019" name="Commun. Biol.">
        <title>The bagworm genome reveals a unique fibroin gene that provides high tensile strength.</title>
        <authorList>
            <person name="Kono N."/>
            <person name="Nakamura H."/>
            <person name="Ohtoshi R."/>
            <person name="Tomita M."/>
            <person name="Numata K."/>
            <person name="Arakawa K."/>
        </authorList>
    </citation>
    <scope>NUCLEOTIDE SEQUENCE [LARGE SCALE GENOMIC DNA]</scope>
</reference>
<dbReference type="Pfam" id="PF10545">
    <property type="entry name" value="MADF_DNA_bdg"/>
    <property type="match status" value="1"/>
</dbReference>
<dbReference type="Proteomes" id="UP000299102">
    <property type="component" value="Unassembled WGS sequence"/>
</dbReference>
<evidence type="ECO:0000313" key="3">
    <source>
        <dbReference type="Proteomes" id="UP000299102"/>
    </source>
</evidence>
<dbReference type="PROSITE" id="PS51029">
    <property type="entry name" value="MADF"/>
    <property type="match status" value="1"/>
</dbReference>
<evidence type="ECO:0000259" key="1">
    <source>
        <dbReference type="PROSITE" id="PS51029"/>
    </source>
</evidence>
<name>A0A4C1XD26_EUMVA</name>